<reference evidence="1" key="2">
    <citation type="journal article" date="2015" name="Fish Shellfish Immunol.">
        <title>Early steps in the European eel (Anguilla anguilla)-Vibrio vulnificus interaction in the gills: Role of the RtxA13 toxin.</title>
        <authorList>
            <person name="Callol A."/>
            <person name="Pajuelo D."/>
            <person name="Ebbesson L."/>
            <person name="Teles M."/>
            <person name="MacKenzie S."/>
            <person name="Amaro C."/>
        </authorList>
    </citation>
    <scope>NUCLEOTIDE SEQUENCE</scope>
</reference>
<organism evidence="1">
    <name type="scientific">Anguilla anguilla</name>
    <name type="common">European freshwater eel</name>
    <name type="synonym">Muraena anguilla</name>
    <dbReference type="NCBI Taxonomy" id="7936"/>
    <lineage>
        <taxon>Eukaryota</taxon>
        <taxon>Metazoa</taxon>
        <taxon>Chordata</taxon>
        <taxon>Craniata</taxon>
        <taxon>Vertebrata</taxon>
        <taxon>Euteleostomi</taxon>
        <taxon>Actinopterygii</taxon>
        <taxon>Neopterygii</taxon>
        <taxon>Teleostei</taxon>
        <taxon>Anguilliformes</taxon>
        <taxon>Anguillidae</taxon>
        <taxon>Anguilla</taxon>
    </lineage>
</organism>
<sequence length="22" mass="2561">MIALTCKDDFLERIRSTKGFCI</sequence>
<dbReference type="EMBL" id="GBXM01102368">
    <property type="protein sequence ID" value="JAH06209.1"/>
    <property type="molecule type" value="Transcribed_RNA"/>
</dbReference>
<reference evidence="1" key="1">
    <citation type="submission" date="2014-11" db="EMBL/GenBank/DDBJ databases">
        <authorList>
            <person name="Amaro Gonzalez C."/>
        </authorList>
    </citation>
    <scope>NUCLEOTIDE SEQUENCE</scope>
</reference>
<name>A0A0E9PNW1_ANGAN</name>
<evidence type="ECO:0000313" key="1">
    <source>
        <dbReference type="EMBL" id="JAH06209.1"/>
    </source>
</evidence>
<protein>
    <submittedName>
        <fullName evidence="1">Uncharacterized protein</fullName>
    </submittedName>
</protein>
<proteinExistence type="predicted"/>
<dbReference type="AlphaFoldDB" id="A0A0E9PNW1"/>
<accession>A0A0E9PNW1</accession>